<gene>
    <name evidence="2" type="ORF">C8N29_101340</name>
</gene>
<dbReference type="Proteomes" id="UP000244223">
    <property type="component" value="Unassembled WGS sequence"/>
</dbReference>
<dbReference type="OrthoDB" id="2059848at2"/>
<accession>A0A2T5J3S2</accession>
<dbReference type="AlphaFoldDB" id="A0A2T5J3S2"/>
<proteinExistence type="predicted"/>
<feature type="transmembrane region" description="Helical" evidence="1">
    <location>
        <begin position="16"/>
        <end position="36"/>
    </location>
</feature>
<protein>
    <submittedName>
        <fullName evidence="2">Uncharacterized protein</fullName>
    </submittedName>
</protein>
<evidence type="ECO:0000256" key="1">
    <source>
        <dbReference type="SAM" id="Phobius"/>
    </source>
</evidence>
<comment type="caution">
    <text evidence="2">The sequence shown here is derived from an EMBL/GenBank/DDBJ whole genome shotgun (WGS) entry which is preliminary data.</text>
</comment>
<name>A0A2T5J3S2_9GAMM</name>
<organism evidence="2 3">
    <name type="scientific">Agitococcus lubricus</name>
    <dbReference type="NCBI Taxonomy" id="1077255"/>
    <lineage>
        <taxon>Bacteria</taxon>
        <taxon>Pseudomonadati</taxon>
        <taxon>Pseudomonadota</taxon>
        <taxon>Gammaproteobacteria</taxon>
        <taxon>Moraxellales</taxon>
        <taxon>Moraxellaceae</taxon>
        <taxon>Agitococcus</taxon>
    </lineage>
</organism>
<sequence>MTAITTDRNTPYKDPFIVSVPLAAGVTVLAGTMAVANADGFCEMAKTADDLTYLGRFDEAVDNSIGDDGDKTAQVRRKKVFCWDNHGADPVTQASLGQLCYIVDNQTVAATDGTGTRSAAGIVLVIDSDGVWVE</sequence>
<keyword evidence="1" id="KW-0812">Transmembrane</keyword>
<reference evidence="2 3" key="1">
    <citation type="submission" date="2018-04" db="EMBL/GenBank/DDBJ databases">
        <title>Genomic Encyclopedia of Archaeal and Bacterial Type Strains, Phase II (KMG-II): from individual species to whole genera.</title>
        <authorList>
            <person name="Goeker M."/>
        </authorList>
    </citation>
    <scope>NUCLEOTIDE SEQUENCE [LARGE SCALE GENOMIC DNA]</scope>
    <source>
        <strain evidence="2 3">DSM 5822</strain>
    </source>
</reference>
<evidence type="ECO:0000313" key="2">
    <source>
        <dbReference type="EMBL" id="PTQ91267.1"/>
    </source>
</evidence>
<dbReference type="RefSeq" id="WP_107864281.1">
    <property type="nucleotide sequence ID" value="NZ_QAON01000001.1"/>
</dbReference>
<keyword evidence="1" id="KW-1133">Transmembrane helix</keyword>
<keyword evidence="1" id="KW-0472">Membrane</keyword>
<evidence type="ECO:0000313" key="3">
    <source>
        <dbReference type="Proteomes" id="UP000244223"/>
    </source>
</evidence>
<keyword evidence="3" id="KW-1185">Reference proteome</keyword>
<dbReference type="EMBL" id="QAON01000001">
    <property type="protein sequence ID" value="PTQ91267.1"/>
    <property type="molecule type" value="Genomic_DNA"/>
</dbReference>